<keyword evidence="5" id="KW-1185">Reference proteome</keyword>
<dbReference type="Pfam" id="PF00216">
    <property type="entry name" value="Bac_DNA_binding"/>
    <property type="match status" value="1"/>
</dbReference>
<dbReference type="SUPFAM" id="SSF47729">
    <property type="entry name" value="IHF-like DNA-binding proteins"/>
    <property type="match status" value="1"/>
</dbReference>
<dbReference type="Gene3D" id="4.10.520.10">
    <property type="entry name" value="IHF-like DNA-binding proteins"/>
    <property type="match status" value="1"/>
</dbReference>
<accession>A0A1X7BU68</accession>
<feature type="compositionally biased region" description="Low complexity" evidence="3">
    <location>
        <begin position="26"/>
        <end position="63"/>
    </location>
</feature>
<evidence type="ECO:0000256" key="1">
    <source>
        <dbReference type="ARBA" id="ARBA00010529"/>
    </source>
</evidence>
<protein>
    <submittedName>
        <fullName evidence="4">Bacterial DNA-binding protein</fullName>
    </submittedName>
</protein>
<dbReference type="EMBL" id="FWXB01000012">
    <property type="protein sequence ID" value="SMC13177.1"/>
    <property type="molecule type" value="Genomic_DNA"/>
</dbReference>
<evidence type="ECO:0000313" key="4">
    <source>
        <dbReference type="EMBL" id="SMC13177.1"/>
    </source>
</evidence>
<dbReference type="Proteomes" id="UP000193224">
    <property type="component" value="Unassembled WGS sequence"/>
</dbReference>
<gene>
    <name evidence="4" type="ORF">ROA7745_03014</name>
</gene>
<dbReference type="AlphaFoldDB" id="A0A1X7BU68"/>
<dbReference type="RefSeq" id="WP_244900066.1">
    <property type="nucleotide sequence ID" value="NZ_FWXB01000012.1"/>
</dbReference>
<reference evidence="4 5" key="1">
    <citation type="submission" date="2017-03" db="EMBL/GenBank/DDBJ databases">
        <authorList>
            <person name="Afonso C.L."/>
            <person name="Miller P.J."/>
            <person name="Scott M.A."/>
            <person name="Spackman E."/>
            <person name="Goraichik I."/>
            <person name="Dimitrov K.M."/>
            <person name="Suarez D.L."/>
            <person name="Swayne D.E."/>
        </authorList>
    </citation>
    <scope>NUCLEOTIDE SEQUENCE [LARGE SCALE GENOMIC DNA]</scope>
    <source>
        <strain evidence="4 5">CECT 7745</strain>
    </source>
</reference>
<keyword evidence="2 4" id="KW-0238">DNA-binding</keyword>
<feature type="region of interest" description="Disordered" evidence="3">
    <location>
        <begin position="164"/>
        <end position="183"/>
    </location>
</feature>
<proteinExistence type="inferred from homology"/>
<evidence type="ECO:0000313" key="5">
    <source>
        <dbReference type="Proteomes" id="UP000193224"/>
    </source>
</evidence>
<name>A0A1X7BU68_9RHOB</name>
<feature type="region of interest" description="Disordered" evidence="3">
    <location>
        <begin position="1"/>
        <end position="78"/>
    </location>
</feature>
<dbReference type="GO" id="GO:0030527">
    <property type="term" value="F:structural constituent of chromatin"/>
    <property type="evidence" value="ECO:0007669"/>
    <property type="project" value="InterPro"/>
</dbReference>
<organism evidence="4 5">
    <name type="scientific">Roseovarius aestuarii</name>
    <dbReference type="NCBI Taxonomy" id="475083"/>
    <lineage>
        <taxon>Bacteria</taxon>
        <taxon>Pseudomonadati</taxon>
        <taxon>Pseudomonadota</taxon>
        <taxon>Alphaproteobacteria</taxon>
        <taxon>Rhodobacterales</taxon>
        <taxon>Roseobacteraceae</taxon>
        <taxon>Roseovarius</taxon>
    </lineage>
</organism>
<feature type="compositionally biased region" description="Basic residues" evidence="3">
    <location>
        <begin position="9"/>
        <end position="25"/>
    </location>
</feature>
<dbReference type="InterPro" id="IPR010992">
    <property type="entry name" value="IHF-like_DNA-bd_dom_sf"/>
</dbReference>
<dbReference type="GO" id="GO:0003677">
    <property type="term" value="F:DNA binding"/>
    <property type="evidence" value="ECO:0007669"/>
    <property type="project" value="UniProtKB-KW"/>
</dbReference>
<sequence>MSTRSTSSKPKKTAKTTSKTARKSTAKTATAPKSRLAGPKPPKAQGAPKTVSRSVTASSVAAARDAKTSTSKVPAPDMSLKTNAMASVTAPTELKKKELVDLVVARSDVKKKYAKPVVEALLEVLGETLGKGREMNLQPLGKVKYNRTKETDSARIVVTKIRQSKQSNARAVPPQRVVADAAE</sequence>
<evidence type="ECO:0000256" key="2">
    <source>
        <dbReference type="ARBA" id="ARBA00023125"/>
    </source>
</evidence>
<evidence type="ECO:0000256" key="3">
    <source>
        <dbReference type="SAM" id="MobiDB-lite"/>
    </source>
</evidence>
<comment type="similarity">
    <text evidence="1">Belongs to the bacterial histone-like protein family.</text>
</comment>
<dbReference type="InterPro" id="IPR000119">
    <property type="entry name" value="Hist_DNA-bd"/>
</dbReference>